<dbReference type="EMBL" id="CP029346">
    <property type="protein sequence ID" value="AWL08373.1"/>
    <property type="molecule type" value="Genomic_DNA"/>
</dbReference>
<protein>
    <submittedName>
        <fullName evidence="1">Uncharacterized protein</fullName>
    </submittedName>
</protein>
<sequence length="148" mass="16944">MGILYNTLTTNTLNTILYLHKVPAYFTHIIPTKLEVNGVIFPLQDDISLWSISKGYGHYKLRLVFFGLIKSKALIISANKPFIHMKVVLIRYKIPHFTLSMMAVSFPLVYKINSKVMAYAFLIISPITYMLDALTHLVEIQETNPPSR</sequence>
<reference evidence="2" key="1">
    <citation type="submission" date="2018-05" db="EMBL/GenBank/DDBJ databases">
        <title>Pseudarcicella sp. HME7025 Genome sequencing and assembly.</title>
        <authorList>
            <person name="Kim H."/>
            <person name="Kang H."/>
            <person name="Joh K."/>
        </authorList>
    </citation>
    <scope>NUCLEOTIDE SEQUENCE [LARGE SCALE GENOMIC DNA]</scope>
    <source>
        <strain evidence="2">HME7025</strain>
    </source>
</reference>
<dbReference type="AlphaFoldDB" id="A0A2S2DSK0"/>
<gene>
    <name evidence="1" type="ORF">HME7025_00501</name>
</gene>
<keyword evidence="2" id="KW-1185">Reference proteome</keyword>
<accession>A0A2S2DSK0</accession>
<evidence type="ECO:0000313" key="1">
    <source>
        <dbReference type="EMBL" id="AWL08373.1"/>
    </source>
</evidence>
<organism evidence="1 2">
    <name type="scientific">Aquirufa nivalisilvae</name>
    <dbReference type="NCBI Taxonomy" id="2516557"/>
    <lineage>
        <taxon>Bacteria</taxon>
        <taxon>Pseudomonadati</taxon>
        <taxon>Bacteroidota</taxon>
        <taxon>Cytophagia</taxon>
        <taxon>Cytophagales</taxon>
        <taxon>Flectobacillaceae</taxon>
        <taxon>Aquirufa</taxon>
    </lineage>
</organism>
<dbReference type="Proteomes" id="UP000245468">
    <property type="component" value="Chromosome"/>
</dbReference>
<name>A0A2S2DSK0_9BACT</name>
<evidence type="ECO:0000313" key="2">
    <source>
        <dbReference type="Proteomes" id="UP000245468"/>
    </source>
</evidence>
<proteinExistence type="predicted"/>
<dbReference type="KEGG" id="psez:HME7025_00501"/>